<dbReference type="SUPFAM" id="SSF51735">
    <property type="entry name" value="NAD(P)-binding Rossmann-fold domains"/>
    <property type="match status" value="1"/>
</dbReference>
<dbReference type="Pfam" id="PF13460">
    <property type="entry name" value="NAD_binding_10"/>
    <property type="match status" value="1"/>
</dbReference>
<feature type="domain" description="NAD(P)-binding" evidence="1">
    <location>
        <begin position="7"/>
        <end position="147"/>
    </location>
</feature>
<comment type="caution">
    <text evidence="2">The sequence shown here is derived from an EMBL/GenBank/DDBJ whole genome shotgun (WGS) entry which is preliminary data.</text>
</comment>
<dbReference type="Gene3D" id="3.90.25.10">
    <property type="entry name" value="UDP-galactose 4-epimerase, domain 1"/>
    <property type="match status" value="1"/>
</dbReference>
<reference evidence="2 3" key="1">
    <citation type="journal article" date="2019" name="Int. J. Syst. Evol. Microbiol.">
        <title>Lactobacillus salitolerans sp. nov., a novel lactic acid bacterium isolated from spent mushroom substrates.</title>
        <authorList>
            <person name="Tohno M."/>
            <person name="Tanizawa Y."/>
            <person name="Kojima Y."/>
            <person name="Sakamoto M."/>
            <person name="Nakamura Y."/>
            <person name="Ohkuma M."/>
            <person name="Kobayashi H."/>
        </authorList>
    </citation>
    <scope>NUCLEOTIDE SEQUENCE [LARGE SCALE GENOMIC DNA]</scope>
    <source>
        <strain evidence="2 3">YK43</strain>
    </source>
</reference>
<dbReference type="EMBL" id="BFFP01000003">
    <property type="protein sequence ID" value="GBG93884.1"/>
    <property type="molecule type" value="Genomic_DNA"/>
</dbReference>
<dbReference type="RefSeq" id="WP_124974787.1">
    <property type="nucleotide sequence ID" value="NZ_BFFP01000003.1"/>
</dbReference>
<dbReference type="PANTHER" id="PTHR47129:SF1">
    <property type="entry name" value="NMRA-LIKE DOMAIN-CONTAINING PROTEIN"/>
    <property type="match status" value="1"/>
</dbReference>
<evidence type="ECO:0000313" key="3">
    <source>
        <dbReference type="Proteomes" id="UP000286848"/>
    </source>
</evidence>
<accession>A0A401IQW4</accession>
<keyword evidence="3" id="KW-1185">Reference proteome</keyword>
<dbReference type="PANTHER" id="PTHR47129">
    <property type="entry name" value="QUINONE OXIDOREDUCTASE 2"/>
    <property type="match status" value="1"/>
</dbReference>
<dbReference type="InterPro" id="IPR036291">
    <property type="entry name" value="NAD(P)-bd_dom_sf"/>
</dbReference>
<dbReference type="OrthoDB" id="152510at2"/>
<dbReference type="AlphaFoldDB" id="A0A401IQW4"/>
<name>A0A401IQW4_9LACO</name>
<proteinExistence type="predicted"/>
<protein>
    <recommendedName>
        <fullName evidence="1">NAD(P)-binding domain-containing protein</fullName>
    </recommendedName>
</protein>
<dbReference type="InterPro" id="IPR052718">
    <property type="entry name" value="NmrA-type_oxidoreductase"/>
</dbReference>
<organism evidence="2 3">
    <name type="scientific">Ligilactobacillus salitolerans</name>
    <dbReference type="NCBI Taxonomy" id="1808352"/>
    <lineage>
        <taxon>Bacteria</taxon>
        <taxon>Bacillati</taxon>
        <taxon>Bacillota</taxon>
        <taxon>Bacilli</taxon>
        <taxon>Lactobacillales</taxon>
        <taxon>Lactobacillaceae</taxon>
        <taxon>Ligilactobacillus</taxon>
    </lineage>
</organism>
<evidence type="ECO:0000313" key="2">
    <source>
        <dbReference type="EMBL" id="GBG93884.1"/>
    </source>
</evidence>
<sequence length="283" mass="29916">MSVLVTGATGGYGGAALDALKKLLPNDEIYALARTEEKAAKLKEQGFNVRLGNYDDQAALQEAFTGIDRLLFVSSSELDKRQAQHKNVVAAAKESGVSYIAYTSFGKADTSTSPLAADHAYTEKLILDAEIAHTFLRNNWYLENEGAAIAGALKSGKLVHGGGDGLAGWGLRQEYAEIGARAVSGKFDFPAILEVGGPLISYQQLAADLEQASGEKITAVAADPAEVAKFLEKEAGLPQGLAEGLVGSQAIIKSGSLAVEPDDMEKYLGRPLTPTVQALRRFS</sequence>
<dbReference type="InterPro" id="IPR016040">
    <property type="entry name" value="NAD(P)-bd_dom"/>
</dbReference>
<gene>
    <name evidence="2" type="ORF">LFYK43_03430</name>
</gene>
<dbReference type="Proteomes" id="UP000286848">
    <property type="component" value="Unassembled WGS sequence"/>
</dbReference>
<dbReference type="Gene3D" id="3.40.50.720">
    <property type="entry name" value="NAD(P)-binding Rossmann-like Domain"/>
    <property type="match status" value="1"/>
</dbReference>
<evidence type="ECO:0000259" key="1">
    <source>
        <dbReference type="Pfam" id="PF13460"/>
    </source>
</evidence>